<accession>A0A392RSK4</accession>
<protein>
    <submittedName>
        <fullName evidence="1">Uncharacterized protein</fullName>
    </submittedName>
</protein>
<feature type="non-terminal residue" evidence="1">
    <location>
        <position position="1"/>
    </location>
</feature>
<evidence type="ECO:0000313" key="1">
    <source>
        <dbReference type="EMBL" id="MCI39329.1"/>
    </source>
</evidence>
<name>A0A392RSK4_9FABA</name>
<sequence>SFPACSISGEPALCWKLEVVPVLLDLDIDLEEWKKGSMMLCSMEMVRWRHGPIETLLAVGESVLLEAAHTLDLSRLESA</sequence>
<dbReference type="EMBL" id="LXQA010266166">
    <property type="protein sequence ID" value="MCI39329.1"/>
    <property type="molecule type" value="Genomic_DNA"/>
</dbReference>
<organism evidence="1 2">
    <name type="scientific">Trifolium medium</name>
    <dbReference type="NCBI Taxonomy" id="97028"/>
    <lineage>
        <taxon>Eukaryota</taxon>
        <taxon>Viridiplantae</taxon>
        <taxon>Streptophyta</taxon>
        <taxon>Embryophyta</taxon>
        <taxon>Tracheophyta</taxon>
        <taxon>Spermatophyta</taxon>
        <taxon>Magnoliopsida</taxon>
        <taxon>eudicotyledons</taxon>
        <taxon>Gunneridae</taxon>
        <taxon>Pentapetalae</taxon>
        <taxon>rosids</taxon>
        <taxon>fabids</taxon>
        <taxon>Fabales</taxon>
        <taxon>Fabaceae</taxon>
        <taxon>Papilionoideae</taxon>
        <taxon>50 kb inversion clade</taxon>
        <taxon>NPAAA clade</taxon>
        <taxon>Hologalegina</taxon>
        <taxon>IRL clade</taxon>
        <taxon>Trifolieae</taxon>
        <taxon>Trifolium</taxon>
    </lineage>
</organism>
<evidence type="ECO:0000313" key="2">
    <source>
        <dbReference type="Proteomes" id="UP000265520"/>
    </source>
</evidence>
<comment type="caution">
    <text evidence="1">The sequence shown here is derived from an EMBL/GenBank/DDBJ whole genome shotgun (WGS) entry which is preliminary data.</text>
</comment>
<reference evidence="1 2" key="1">
    <citation type="journal article" date="2018" name="Front. Plant Sci.">
        <title>Red Clover (Trifolium pratense) and Zigzag Clover (T. medium) - A Picture of Genomic Similarities and Differences.</title>
        <authorList>
            <person name="Dluhosova J."/>
            <person name="Istvanek J."/>
            <person name="Nedelnik J."/>
            <person name="Repkova J."/>
        </authorList>
    </citation>
    <scope>NUCLEOTIDE SEQUENCE [LARGE SCALE GENOMIC DNA]</scope>
    <source>
        <strain evidence="2">cv. 10/8</strain>
        <tissue evidence="1">Leaf</tissue>
    </source>
</reference>
<keyword evidence="2" id="KW-1185">Reference proteome</keyword>
<dbReference type="AlphaFoldDB" id="A0A392RSK4"/>
<dbReference type="Proteomes" id="UP000265520">
    <property type="component" value="Unassembled WGS sequence"/>
</dbReference>
<proteinExistence type="predicted"/>